<dbReference type="Gene3D" id="2.10.260.10">
    <property type="match status" value="1"/>
</dbReference>
<accession>K9Z3J8</accession>
<dbReference type="InterPro" id="IPR037914">
    <property type="entry name" value="SpoVT-AbrB_sf"/>
</dbReference>
<evidence type="ECO:0000313" key="3">
    <source>
        <dbReference type="EMBL" id="AFZ53312.1"/>
    </source>
</evidence>
<protein>
    <submittedName>
        <fullName evidence="3">SpoVT/AbrB domain-containing protein</fullName>
    </submittedName>
</protein>
<dbReference type="HOGENOM" id="CLU_150554_3_0_3"/>
<dbReference type="Proteomes" id="UP000010480">
    <property type="component" value="Chromosome"/>
</dbReference>
<feature type="domain" description="SpoVT-AbrB" evidence="2">
    <location>
        <begin position="8"/>
        <end position="51"/>
    </location>
</feature>
<reference evidence="4" key="1">
    <citation type="journal article" date="2013" name="Proc. Natl. Acad. Sci. U.S.A.">
        <title>Improving the coverage of the cyanobacterial phylum using diversity-driven genome sequencing.</title>
        <authorList>
            <person name="Shih P.M."/>
            <person name="Wu D."/>
            <person name="Latifi A."/>
            <person name="Axen S.D."/>
            <person name="Fewer D.P."/>
            <person name="Talla E."/>
            <person name="Calteau A."/>
            <person name="Cai F."/>
            <person name="Tandeau de Marsac N."/>
            <person name="Rippka R."/>
            <person name="Herdman M."/>
            <person name="Sivonen K."/>
            <person name="Coursin T."/>
            <person name="Laurent T."/>
            <person name="Goodwin L."/>
            <person name="Nolan M."/>
            <person name="Davenport K.W."/>
            <person name="Han C.S."/>
            <person name="Rubin E.M."/>
            <person name="Eisen J.A."/>
            <person name="Woyke T."/>
            <person name="Gugger M."/>
            <person name="Kerfeld C.A."/>
        </authorList>
    </citation>
    <scope>NUCLEOTIDE SEQUENCE [LARGE SCALE GENOMIC DNA]</scope>
    <source>
        <strain evidence="4">PCC 10605</strain>
    </source>
</reference>
<keyword evidence="1" id="KW-0238">DNA-binding</keyword>
<dbReference type="GO" id="GO:0003677">
    <property type="term" value="F:DNA binding"/>
    <property type="evidence" value="ECO:0007669"/>
    <property type="project" value="UniProtKB-UniRule"/>
</dbReference>
<gene>
    <name evidence="3" type="ordered locus">Cyan10605_1193</name>
</gene>
<organism evidence="3 4">
    <name type="scientific">Cyanobacterium aponinum (strain PCC 10605)</name>
    <dbReference type="NCBI Taxonomy" id="755178"/>
    <lineage>
        <taxon>Bacteria</taxon>
        <taxon>Bacillati</taxon>
        <taxon>Cyanobacteriota</taxon>
        <taxon>Cyanophyceae</taxon>
        <taxon>Oscillatoriophycideae</taxon>
        <taxon>Chroococcales</taxon>
        <taxon>Geminocystaceae</taxon>
        <taxon>Cyanobacterium</taxon>
    </lineage>
</organism>
<dbReference type="Pfam" id="PF04014">
    <property type="entry name" value="MazE_antitoxin"/>
    <property type="match status" value="1"/>
</dbReference>
<dbReference type="AlphaFoldDB" id="K9Z3J8"/>
<dbReference type="EMBL" id="CP003947">
    <property type="protein sequence ID" value="AFZ53312.1"/>
    <property type="molecule type" value="Genomic_DNA"/>
</dbReference>
<sequence>MIENTIHTRLVKIGNSQGVRLPKTLLEIAKIKDQIDLSIEDGTIIIRASEENKVRLNWAKSFQEMASENDDQLLDSDTQTLSYWDEQEWEW</sequence>
<dbReference type="eggNOG" id="COG2336">
    <property type="taxonomic scope" value="Bacteria"/>
</dbReference>
<dbReference type="PROSITE" id="PS51740">
    <property type="entry name" value="SPOVT_ABRB"/>
    <property type="match status" value="1"/>
</dbReference>
<name>K9Z3J8_CYAAP</name>
<dbReference type="RefSeq" id="WP_015219041.1">
    <property type="nucleotide sequence ID" value="NC_019776.1"/>
</dbReference>
<proteinExistence type="predicted"/>
<dbReference type="SMART" id="SM00966">
    <property type="entry name" value="SpoVT_AbrB"/>
    <property type="match status" value="1"/>
</dbReference>
<dbReference type="InterPro" id="IPR007159">
    <property type="entry name" value="SpoVT-AbrB_dom"/>
</dbReference>
<dbReference type="SUPFAM" id="SSF89447">
    <property type="entry name" value="AbrB/MazE/MraZ-like"/>
    <property type="match status" value="1"/>
</dbReference>
<dbReference type="KEGG" id="can:Cyan10605_1193"/>
<evidence type="ECO:0000313" key="4">
    <source>
        <dbReference type="Proteomes" id="UP000010480"/>
    </source>
</evidence>
<evidence type="ECO:0000256" key="1">
    <source>
        <dbReference type="PROSITE-ProRule" id="PRU01076"/>
    </source>
</evidence>
<keyword evidence="4" id="KW-1185">Reference proteome</keyword>
<dbReference type="OrthoDB" id="9795766at2"/>
<dbReference type="STRING" id="755178.Cyan10605_1193"/>
<evidence type="ECO:0000259" key="2">
    <source>
        <dbReference type="PROSITE" id="PS51740"/>
    </source>
</evidence>